<dbReference type="InterPro" id="IPR015890">
    <property type="entry name" value="Chorismate_C"/>
</dbReference>
<dbReference type="UniPathway" id="UPA00035">
    <property type="reaction ID" value="UER00040"/>
</dbReference>
<dbReference type="GO" id="GO:0004049">
    <property type="term" value="F:anthranilate synthase activity"/>
    <property type="evidence" value="ECO:0007669"/>
    <property type="project" value="UniProtKB-EC"/>
</dbReference>
<evidence type="ECO:0000313" key="6">
    <source>
        <dbReference type="Proteomes" id="UP000250561"/>
    </source>
</evidence>
<evidence type="ECO:0000256" key="3">
    <source>
        <dbReference type="ARBA" id="ARBA00047683"/>
    </source>
</evidence>
<evidence type="ECO:0000259" key="4">
    <source>
        <dbReference type="Pfam" id="PF00425"/>
    </source>
</evidence>
<evidence type="ECO:0000256" key="1">
    <source>
        <dbReference type="ARBA" id="ARBA00012266"/>
    </source>
</evidence>
<dbReference type="SUPFAM" id="SSF56322">
    <property type="entry name" value="ADC synthase"/>
    <property type="match status" value="1"/>
</dbReference>
<protein>
    <recommendedName>
        <fullName evidence="1">anthranilate synthase</fullName>
        <ecNumber evidence="1">4.1.3.27</ecNumber>
    </recommendedName>
</protein>
<dbReference type="PANTHER" id="PTHR11236">
    <property type="entry name" value="AMINOBENZOATE/ANTHRANILATE SYNTHASE"/>
    <property type="match status" value="1"/>
</dbReference>
<evidence type="ECO:0000256" key="2">
    <source>
        <dbReference type="ARBA" id="ARBA00023239"/>
    </source>
</evidence>
<sequence length="289" mass="32665">MKKKNNVSLPRLNELRQQLTEAAPPLPVVSVPHMRCECNQSDEEFGGVVRFVAKSGFALEKFSRWCHLAVSLCPARHRWRPITCWKKSNPSPYMFFMQDNDFTLFGASPESSLKYDATSRQIEIYPIAGTRPRGRRADGSLDRDLDSRIELEMRTDHKELSEHLMLVDLARNDLARICTPGSRYVADLTKVDRYSYVMHLVSRVVGELRHDLDALHAYRACMNMGTLSGAPKVRAMQLIAEAEGRRRGSYGGAVGYFTAHGDLDTCIVIRSALGGKRYRHRASGCWCSP</sequence>
<gene>
    <name evidence="5" type="primary">trpE_2</name>
    <name evidence="5" type="ORF">NCTC11126_00688</name>
</gene>
<dbReference type="InterPro" id="IPR019999">
    <property type="entry name" value="Anth_synth_I-like"/>
</dbReference>
<dbReference type="Gene3D" id="3.60.120.10">
    <property type="entry name" value="Anthranilate synthase"/>
    <property type="match status" value="1"/>
</dbReference>
<dbReference type="GO" id="GO:0000162">
    <property type="term" value="P:L-tryptophan biosynthetic process"/>
    <property type="evidence" value="ECO:0007669"/>
    <property type="project" value="UniProtKB-UniPathway"/>
</dbReference>
<keyword evidence="2 5" id="KW-0456">Lyase</keyword>
<dbReference type="PANTHER" id="PTHR11236:SF49">
    <property type="entry name" value="ANTHRANILATE SYNTHASE COMPONENT 1"/>
    <property type="match status" value="1"/>
</dbReference>
<proteinExistence type="predicted"/>
<reference evidence="5 6" key="1">
    <citation type="submission" date="2018-06" db="EMBL/GenBank/DDBJ databases">
        <authorList>
            <consortium name="Pathogen Informatics"/>
            <person name="Doyle S."/>
        </authorList>
    </citation>
    <scope>NUCLEOTIDE SEQUENCE [LARGE SCALE GENOMIC DNA]</scope>
    <source>
        <strain evidence="5 6">NCTC11126</strain>
    </source>
</reference>
<name>A0A2X1J0S8_ECOLX</name>
<dbReference type="AlphaFoldDB" id="A0A2X1J0S8"/>
<dbReference type="Pfam" id="PF00425">
    <property type="entry name" value="Chorismate_bind"/>
    <property type="match status" value="1"/>
</dbReference>
<comment type="catalytic activity">
    <reaction evidence="3">
        <text>chorismate + L-glutamine = anthranilate + pyruvate + L-glutamate + H(+)</text>
        <dbReference type="Rhea" id="RHEA:21732"/>
        <dbReference type="ChEBI" id="CHEBI:15361"/>
        <dbReference type="ChEBI" id="CHEBI:15378"/>
        <dbReference type="ChEBI" id="CHEBI:16567"/>
        <dbReference type="ChEBI" id="CHEBI:29748"/>
        <dbReference type="ChEBI" id="CHEBI:29985"/>
        <dbReference type="ChEBI" id="CHEBI:58359"/>
        <dbReference type="EC" id="4.1.3.27"/>
    </reaction>
</comment>
<accession>A0A2X1J0S8</accession>
<organism evidence="5 6">
    <name type="scientific">Escherichia coli</name>
    <dbReference type="NCBI Taxonomy" id="562"/>
    <lineage>
        <taxon>Bacteria</taxon>
        <taxon>Pseudomonadati</taxon>
        <taxon>Pseudomonadota</taxon>
        <taxon>Gammaproteobacteria</taxon>
        <taxon>Enterobacterales</taxon>
        <taxon>Enterobacteriaceae</taxon>
        <taxon>Escherichia</taxon>
    </lineage>
</organism>
<dbReference type="EMBL" id="UARS01000004">
    <property type="protein sequence ID" value="SPW39369.1"/>
    <property type="molecule type" value="Genomic_DNA"/>
</dbReference>
<dbReference type="InterPro" id="IPR005801">
    <property type="entry name" value="ADC_synthase"/>
</dbReference>
<dbReference type="EC" id="4.1.3.27" evidence="1"/>
<dbReference type="PRINTS" id="PR00095">
    <property type="entry name" value="ANTSNTHASEI"/>
</dbReference>
<feature type="domain" description="Chorismate-utilising enzyme C-terminal" evidence="4">
    <location>
        <begin position="79"/>
        <end position="281"/>
    </location>
</feature>
<dbReference type="Proteomes" id="UP000250561">
    <property type="component" value="Unassembled WGS sequence"/>
</dbReference>
<evidence type="ECO:0000313" key="5">
    <source>
        <dbReference type="EMBL" id="SPW39369.1"/>
    </source>
</evidence>